<reference evidence="3 4" key="1">
    <citation type="submission" date="2024-04" db="EMBL/GenBank/DDBJ databases">
        <title>Complete genome sequence of Fusarium acuminatum.</title>
        <authorList>
            <person name="Lan B."/>
        </authorList>
    </citation>
    <scope>NUCLEOTIDE SEQUENCE [LARGE SCALE GENOMIC DNA]</scope>
    <source>
        <strain evidence="3">1A</strain>
    </source>
</reference>
<sequence>MSLCSLCKEIPWGTLPEAPRDSWWPPSGVTPIYEFPRWPSHSRGYLHHHTLQALEHSAKDLHCGLCCLILKQVEICKSEVEWLRPTQEAKYSDSCYWPTWEFWVVQRPNGDGLWVMTDTENAGVIRARLVAAIGVCVRDDDHEDWERESAKMTSVYDNSYLTIAASKGSDSSGGLFDQKVPREYFEFECSYGDRRGSILAFETSLHNEVIPDNYITLPDEPLSERSWVLQERVLSRRTVLYTSQQMCFECGEGFQGEDGLLLGREYMDIYKKPKKGTKPGLESETDADREQDTSTGHKAILTAWRELLYSYGQRKLTHASDKLPAVSGLARIYAEQLGDEYVAGLWRSHLVKGLIWDGMHCRRGEEYKAPSWSWASIDGGFCYVNPEEDVELAEVVDVKITLKGANPYGEVTDGRVQLRAPMESVSIDTENWDPTNLAISPKLYPTVCVAHHEVNARFDFDVANEDGAQEALKMVKSWEGAEVFLLILLRNETKQGGFLYRGLIVRKVEGGEEYTRLGSAFLDEEILRRRVEEQTKDGLPIITLI</sequence>
<dbReference type="EMBL" id="CP151262">
    <property type="protein sequence ID" value="WZH45657.1"/>
    <property type="molecule type" value="Genomic_DNA"/>
</dbReference>
<feature type="domain" description="Heterokaryon incompatibility" evidence="2">
    <location>
        <begin position="135"/>
        <end position="231"/>
    </location>
</feature>
<dbReference type="PANTHER" id="PTHR33112">
    <property type="entry name" value="DOMAIN PROTEIN, PUTATIVE-RELATED"/>
    <property type="match status" value="1"/>
</dbReference>
<proteinExistence type="predicted"/>
<name>A0ABZ2WXY7_9HYPO</name>
<organism evidence="3 4">
    <name type="scientific">Fusarium acuminatum</name>
    <dbReference type="NCBI Taxonomy" id="5515"/>
    <lineage>
        <taxon>Eukaryota</taxon>
        <taxon>Fungi</taxon>
        <taxon>Dikarya</taxon>
        <taxon>Ascomycota</taxon>
        <taxon>Pezizomycotina</taxon>
        <taxon>Sordariomycetes</taxon>
        <taxon>Hypocreomycetidae</taxon>
        <taxon>Hypocreales</taxon>
        <taxon>Nectriaceae</taxon>
        <taxon>Fusarium</taxon>
        <taxon>Fusarium tricinctum species complex</taxon>
    </lineage>
</organism>
<dbReference type="PANTHER" id="PTHR33112:SF16">
    <property type="entry name" value="HETEROKARYON INCOMPATIBILITY DOMAIN-CONTAINING PROTEIN"/>
    <property type="match status" value="1"/>
</dbReference>
<protein>
    <submittedName>
        <fullName evidence="3">Heterokaryon incompatibility protein-domain-containing protein</fullName>
    </submittedName>
</protein>
<dbReference type="Proteomes" id="UP001489902">
    <property type="component" value="Chromosome 3"/>
</dbReference>
<dbReference type="InterPro" id="IPR010730">
    <property type="entry name" value="HET"/>
</dbReference>
<evidence type="ECO:0000313" key="3">
    <source>
        <dbReference type="EMBL" id="WZH45657.1"/>
    </source>
</evidence>
<feature type="region of interest" description="Disordered" evidence="1">
    <location>
        <begin position="273"/>
        <end position="294"/>
    </location>
</feature>
<dbReference type="Pfam" id="PF06985">
    <property type="entry name" value="HET"/>
    <property type="match status" value="1"/>
</dbReference>
<keyword evidence="4" id="KW-1185">Reference proteome</keyword>
<evidence type="ECO:0000259" key="2">
    <source>
        <dbReference type="Pfam" id="PF06985"/>
    </source>
</evidence>
<evidence type="ECO:0000313" key="4">
    <source>
        <dbReference type="Proteomes" id="UP001489902"/>
    </source>
</evidence>
<gene>
    <name evidence="3" type="ORF">QYS62_006725</name>
</gene>
<evidence type="ECO:0000256" key="1">
    <source>
        <dbReference type="SAM" id="MobiDB-lite"/>
    </source>
</evidence>
<accession>A0ABZ2WXY7</accession>